<comment type="caution">
    <text evidence="2">The sequence shown here is derived from an EMBL/GenBank/DDBJ whole genome shotgun (WGS) entry which is preliminary data.</text>
</comment>
<keyword evidence="3" id="KW-1185">Reference proteome</keyword>
<dbReference type="SUPFAM" id="SSF51004">
    <property type="entry name" value="C-terminal (heme d1) domain of cytochrome cd1-nitrite reductase"/>
    <property type="match status" value="1"/>
</dbReference>
<evidence type="ECO:0000313" key="3">
    <source>
        <dbReference type="Proteomes" id="UP000521922"/>
    </source>
</evidence>
<gene>
    <name evidence="2" type="ORF">BJ968_002794</name>
</gene>
<protein>
    <submittedName>
        <fullName evidence="2">DNA-binding beta-propeller fold protein YncE</fullName>
    </submittedName>
</protein>
<evidence type="ECO:0000313" key="2">
    <source>
        <dbReference type="EMBL" id="NYD23254.1"/>
    </source>
</evidence>
<reference evidence="2 3" key="1">
    <citation type="submission" date="2020-07" db="EMBL/GenBank/DDBJ databases">
        <title>Sequencing the genomes of 1000 actinobacteria strains.</title>
        <authorList>
            <person name="Klenk H.-P."/>
        </authorList>
    </citation>
    <scope>NUCLEOTIDE SEQUENCE [LARGE SCALE GENOMIC DNA]</scope>
    <source>
        <strain evidence="2 3">DSM 7487</strain>
    </source>
</reference>
<dbReference type="Proteomes" id="UP000521922">
    <property type="component" value="Unassembled WGS sequence"/>
</dbReference>
<sequence>MKHPRRSALLGLLLVPATGLALVPPASASPGPWPGPFPGPFSGPGRFVEEAPFAVSGEVAEILAATPDGRTVVYTDSGAGEVGFVDVSRPRALRELGTVQLEGEPTSVAVTPDGAYALAVVDTTDGDFAHPSGYLAVLSVAGRGVVRTLDLGGQPDSISIAPDGSVAGVALEDQRDEELVVDGVEGGLPQLPAGSLAAVDLSGGPADWSVSTVDLTGLPGARFPEDPEPEFVDVNADGTAAVTLQENNAVALVDLHRGTVVGSFSAGTVHRTDADLTDDGVASFTEDLTAPREPDGVQWTAGGNLVTANEGDLAAEPSGGRGWTVFSPTGGVLWDAGASAEQALADAGRYPDGRSDDKGAEFEGAEVAAFGGLSLGRHRFREPTPYAFIGSERGDAVLVYDLTDELAPRLTQVLPTGEAPEGVLALPQSDLLLTSDEDAGTLSVFRFTRGR</sequence>
<keyword evidence="2" id="KW-0238">DNA-binding</keyword>
<proteinExistence type="predicted"/>
<organism evidence="2 3">
    <name type="scientific">Kineococcus aurantiacus</name>
    <dbReference type="NCBI Taxonomy" id="37633"/>
    <lineage>
        <taxon>Bacteria</taxon>
        <taxon>Bacillati</taxon>
        <taxon>Actinomycetota</taxon>
        <taxon>Actinomycetes</taxon>
        <taxon>Kineosporiales</taxon>
        <taxon>Kineosporiaceae</taxon>
        <taxon>Kineococcus</taxon>
    </lineage>
</organism>
<name>A0A7Y9DMB6_9ACTN</name>
<dbReference type="AlphaFoldDB" id="A0A7Y9DMB6"/>
<feature type="chain" id="PRO_5031542281" evidence="1">
    <location>
        <begin position="29"/>
        <end position="451"/>
    </location>
</feature>
<dbReference type="Gene3D" id="2.130.10.10">
    <property type="entry name" value="YVTN repeat-like/Quinoprotein amine dehydrogenase"/>
    <property type="match status" value="1"/>
</dbReference>
<dbReference type="PANTHER" id="PTHR46928">
    <property type="entry name" value="MESENCHYME-SPECIFIC CELL SURFACE GLYCOPROTEIN"/>
    <property type="match status" value="1"/>
</dbReference>
<dbReference type="EMBL" id="JACCBB010000001">
    <property type="protein sequence ID" value="NYD23254.1"/>
    <property type="molecule type" value="Genomic_DNA"/>
</dbReference>
<dbReference type="InterPro" id="IPR015943">
    <property type="entry name" value="WD40/YVTN_repeat-like_dom_sf"/>
</dbReference>
<dbReference type="InterPro" id="IPR011048">
    <property type="entry name" value="Haem_d1_sf"/>
</dbReference>
<dbReference type="PANTHER" id="PTHR46928:SF1">
    <property type="entry name" value="MESENCHYME-SPECIFIC CELL SURFACE GLYCOPROTEIN"/>
    <property type="match status" value="1"/>
</dbReference>
<evidence type="ECO:0000256" key="1">
    <source>
        <dbReference type="SAM" id="SignalP"/>
    </source>
</evidence>
<accession>A0A7Y9DMB6</accession>
<keyword evidence="1" id="KW-0732">Signal</keyword>
<dbReference type="InterPro" id="IPR052956">
    <property type="entry name" value="Mesenchyme-surface_protein"/>
</dbReference>
<feature type="signal peptide" evidence="1">
    <location>
        <begin position="1"/>
        <end position="28"/>
    </location>
</feature>
<dbReference type="GO" id="GO:0003677">
    <property type="term" value="F:DNA binding"/>
    <property type="evidence" value="ECO:0007669"/>
    <property type="project" value="UniProtKB-KW"/>
</dbReference>
<dbReference type="RefSeq" id="WP_179752842.1">
    <property type="nucleotide sequence ID" value="NZ_BAAAGN010000010.1"/>
</dbReference>